<comment type="subunit">
    <text evidence="4">Homohexamer; trimer of dimers.</text>
</comment>
<dbReference type="UniPathway" id="UPA00344"/>
<dbReference type="Proteomes" id="UP000195137">
    <property type="component" value="Unassembled WGS sequence"/>
</dbReference>
<dbReference type="InterPro" id="IPR002820">
    <property type="entry name" value="Mopterin_CF_biosynth-C_dom"/>
</dbReference>
<dbReference type="Gene3D" id="3.30.70.640">
    <property type="entry name" value="Molybdopterin cofactor biosynthesis C (MoaC) domain"/>
    <property type="match status" value="1"/>
</dbReference>
<evidence type="ECO:0000313" key="7">
    <source>
        <dbReference type="Proteomes" id="UP000195137"/>
    </source>
</evidence>
<dbReference type="NCBIfam" id="NF008999">
    <property type="entry name" value="PRK12343.1"/>
    <property type="match status" value="1"/>
</dbReference>
<keyword evidence="3 4" id="KW-0456">Lyase</keyword>
<dbReference type="PANTHER" id="PTHR22960">
    <property type="entry name" value="MOLYBDOPTERIN COFACTOR SYNTHESIS PROTEIN A"/>
    <property type="match status" value="1"/>
</dbReference>
<feature type="binding site" evidence="4">
    <location>
        <begin position="110"/>
        <end position="111"/>
    </location>
    <ligand>
        <name>substrate</name>
    </ligand>
</feature>
<keyword evidence="2 4" id="KW-0501">Molybdenum cofactor biosynthesis</keyword>
<protein>
    <recommendedName>
        <fullName evidence="4">Probable cyclic pyranopterin monophosphate synthase</fullName>
        <ecNumber evidence="4">4.6.1.17</ecNumber>
    </recommendedName>
    <alternativeName>
        <fullName evidence="4">Molybdenum cofactor biosynthesis protein C</fullName>
    </alternativeName>
</protein>
<dbReference type="EMBL" id="MRZU01000003">
    <property type="protein sequence ID" value="OUJ18812.1"/>
    <property type="molecule type" value="Genomic_DNA"/>
</dbReference>
<evidence type="ECO:0000259" key="5">
    <source>
        <dbReference type="Pfam" id="PF01967"/>
    </source>
</evidence>
<comment type="function">
    <text evidence="4">Catalyzes the conversion of (8S)-3',8-cyclo-7,8-dihydroguanosine 5'-triphosphate to cyclic pyranopterin monophosphate (cPMP).</text>
</comment>
<feature type="binding site" evidence="4">
    <location>
        <begin position="74"/>
        <end position="76"/>
    </location>
    <ligand>
        <name>substrate</name>
    </ligand>
</feature>
<dbReference type="HAMAP" id="MF_01224_A">
    <property type="entry name" value="MoaC_A"/>
    <property type="match status" value="1"/>
</dbReference>
<feature type="domain" description="Molybdopterin cofactor biosynthesis C (MoaC)" evidence="5">
    <location>
        <begin position="14"/>
        <end position="153"/>
    </location>
</feature>
<dbReference type="InterPro" id="IPR050105">
    <property type="entry name" value="MoCo_biosynth_MoaA/MoaC"/>
</dbReference>
<organism evidence="6 7">
    <name type="scientific">Methanonatronarchaeum thermophilum</name>
    <dbReference type="NCBI Taxonomy" id="1927129"/>
    <lineage>
        <taxon>Archaea</taxon>
        <taxon>Methanobacteriati</taxon>
        <taxon>Methanobacteriota</taxon>
        <taxon>Methanonatronarchaeia</taxon>
        <taxon>Methanonatronarchaeales</taxon>
        <taxon>Methanonatronarchaeaceae</taxon>
        <taxon>Methanonatronarchaeum</taxon>
    </lineage>
</organism>
<evidence type="ECO:0000256" key="3">
    <source>
        <dbReference type="ARBA" id="ARBA00023239"/>
    </source>
</evidence>
<sequence>MTDFSHLKNGKASMVDISNKTNVKRTATAEGEIKLKKTTIEAIKNKEIEKGNVLNTARIAGIQAIKKTPENIPLCHPIPITGIDIDFKTKKDKIKTIVTVKTIGKTGVEMEAVNGATTTLLTILDMVKSAEKNKHGEYPTTKIENIKITKKTKVDLND</sequence>
<evidence type="ECO:0000256" key="2">
    <source>
        <dbReference type="ARBA" id="ARBA00023150"/>
    </source>
</evidence>
<dbReference type="InterPro" id="IPR023047">
    <property type="entry name" value="Mo_CF_biosynth-C_arc"/>
</dbReference>
<dbReference type="AlphaFoldDB" id="A0A1Y3GBI1"/>
<comment type="similarity">
    <text evidence="4">Belongs to the MoaC family.</text>
</comment>
<dbReference type="EC" id="4.6.1.17" evidence="4"/>
<dbReference type="OrthoDB" id="10067at2157"/>
<dbReference type="SUPFAM" id="SSF55040">
    <property type="entry name" value="Molybdenum cofactor biosynthesis protein C, MoaC"/>
    <property type="match status" value="1"/>
</dbReference>
<comment type="catalytic activity">
    <reaction evidence="4">
        <text>(8S)-3',8-cyclo-7,8-dihydroguanosine 5'-triphosphate = cyclic pyranopterin phosphate + diphosphate</text>
        <dbReference type="Rhea" id="RHEA:49580"/>
        <dbReference type="ChEBI" id="CHEBI:33019"/>
        <dbReference type="ChEBI" id="CHEBI:59648"/>
        <dbReference type="ChEBI" id="CHEBI:131766"/>
        <dbReference type="EC" id="4.6.1.17"/>
    </reaction>
</comment>
<dbReference type="GO" id="GO:0061799">
    <property type="term" value="F:cyclic pyranopterin monophosphate synthase activity"/>
    <property type="evidence" value="ECO:0007669"/>
    <property type="project" value="UniProtKB-UniRule"/>
</dbReference>
<dbReference type="InterPro" id="IPR023045">
    <property type="entry name" value="MoaC"/>
</dbReference>
<gene>
    <name evidence="4" type="primary">moaC</name>
    <name evidence="6" type="ORF">AMET1_0463</name>
</gene>
<comment type="pathway">
    <text evidence="1 4">Cofactor biosynthesis; molybdopterin biosynthesis.</text>
</comment>
<dbReference type="RefSeq" id="WP_086636868.1">
    <property type="nucleotide sequence ID" value="NZ_MRZU01000003.1"/>
</dbReference>
<accession>A0A1Y3GBI1</accession>
<reference evidence="6 7" key="1">
    <citation type="submission" date="2016-12" db="EMBL/GenBank/DDBJ databases">
        <title>Discovery of methanogenic haloarchaea.</title>
        <authorList>
            <person name="Sorokin D.Y."/>
            <person name="Makarova K.S."/>
            <person name="Abbas B."/>
            <person name="Ferrer M."/>
            <person name="Golyshin P.N."/>
        </authorList>
    </citation>
    <scope>NUCLEOTIDE SEQUENCE [LARGE SCALE GENOMIC DNA]</scope>
    <source>
        <strain evidence="6">AMET1</strain>
    </source>
</reference>
<comment type="caution">
    <text evidence="6">The sequence shown here is derived from an EMBL/GenBank/DDBJ whole genome shotgun (WGS) entry which is preliminary data.</text>
</comment>
<evidence type="ECO:0000313" key="6">
    <source>
        <dbReference type="EMBL" id="OUJ18812.1"/>
    </source>
</evidence>
<keyword evidence="7" id="KW-1185">Reference proteome</keyword>
<proteinExistence type="inferred from homology"/>
<dbReference type="GO" id="GO:0006777">
    <property type="term" value="P:Mo-molybdopterin cofactor biosynthetic process"/>
    <property type="evidence" value="ECO:0007669"/>
    <property type="project" value="UniProtKB-UniRule"/>
</dbReference>
<evidence type="ECO:0000256" key="1">
    <source>
        <dbReference type="ARBA" id="ARBA00005046"/>
    </source>
</evidence>
<dbReference type="PANTHER" id="PTHR22960:SF29">
    <property type="entry name" value="CYCLIC PYRANOPTERIN MONOPHOSPHATE SYNTHASE"/>
    <property type="match status" value="1"/>
</dbReference>
<name>A0A1Y3GBI1_9EURY</name>
<dbReference type="NCBIfam" id="TIGR00581">
    <property type="entry name" value="moaC"/>
    <property type="match status" value="1"/>
</dbReference>
<dbReference type="Pfam" id="PF01967">
    <property type="entry name" value="MoaC"/>
    <property type="match status" value="1"/>
</dbReference>
<feature type="active site" evidence="4">
    <location>
        <position position="125"/>
    </location>
</feature>
<dbReference type="InterPro" id="IPR036522">
    <property type="entry name" value="MoaC_sf"/>
</dbReference>
<evidence type="ECO:0000256" key="4">
    <source>
        <dbReference type="HAMAP-Rule" id="MF_01224"/>
    </source>
</evidence>